<sequence length="242" mass="27404">MSDWENEDFDAIESVVLSTKKKWDDEDVEDNQIKESWEDSEDESSESEAESAAPPPTKSDTTKPGKKRMTVAQKIAQKNASQLAGNDQAEMSVEERREAQLKLERNADEENAADLFAGMTIKDQKFREDLATMNPRSKEDFDQFRKILVERITSFSNQRHYPVFVDALVRELCVPLKDTDVRKAASTLSSLANEKQKAARDAVKGKKKNKKPVAKVHVTTMPTKMADDADYADAYDDLDDFM</sequence>
<dbReference type="InterPro" id="IPR023194">
    <property type="entry name" value="eIF3-like_dom_sf"/>
</dbReference>
<dbReference type="HAMAP" id="MF_03009">
    <property type="entry name" value="eIF3j"/>
    <property type="match status" value="1"/>
</dbReference>
<feature type="compositionally biased region" description="Polar residues" evidence="5">
    <location>
        <begin position="76"/>
        <end position="85"/>
    </location>
</feature>
<comment type="subunit">
    <text evidence="4">Component of the eukaryotic translation initiation factor 3 (eIF-3) complex.</text>
</comment>
<dbReference type="PANTHER" id="PTHR21681">
    <property type="entry name" value="EUKARYOTIC TRANSLATION INITIATION FACTOR 3 SUBUNIT J"/>
    <property type="match status" value="1"/>
</dbReference>
<gene>
    <name evidence="4 6" type="primary">HCR1</name>
    <name evidence="6" type="ORF">IWQ62_005499</name>
</gene>
<evidence type="ECO:0000256" key="4">
    <source>
        <dbReference type="HAMAP-Rule" id="MF_03009"/>
    </source>
</evidence>
<name>A0A9W8AIP2_9FUNG</name>
<organism evidence="6 7">
    <name type="scientific">Dispira parvispora</name>
    <dbReference type="NCBI Taxonomy" id="1520584"/>
    <lineage>
        <taxon>Eukaryota</taxon>
        <taxon>Fungi</taxon>
        <taxon>Fungi incertae sedis</taxon>
        <taxon>Zoopagomycota</taxon>
        <taxon>Kickxellomycotina</taxon>
        <taxon>Dimargaritomycetes</taxon>
        <taxon>Dimargaritales</taxon>
        <taxon>Dimargaritaceae</taxon>
        <taxon>Dispira</taxon>
    </lineage>
</organism>
<protein>
    <recommendedName>
        <fullName evidence="4">Eukaryotic translation initiation factor 3 subunit J</fullName>
        <shortName evidence="4">eIF3j</shortName>
    </recommendedName>
    <alternativeName>
        <fullName evidence="4">Eukaryotic translation initiation factor 3 30 kDa subunit homolog</fullName>
        <shortName evidence="4">eIF-3 30 kDa subunit homolog</shortName>
    </alternativeName>
</protein>
<comment type="function">
    <text evidence="4">Component of the eukaryotic translation initiation factor 3 (eIF-3) complex, which is involved in protein synthesis of a specialized repertoire of mRNAs and, together with other initiation factors, stimulates binding of mRNA and methionyl-tRNAi to the 40S ribosome. The eIF-3 complex specifically targets and initiates translation of a subset of mRNAs involved in cell proliferation.</text>
</comment>
<dbReference type="Pfam" id="PF08597">
    <property type="entry name" value="eIF3_subunit"/>
    <property type="match status" value="1"/>
</dbReference>
<evidence type="ECO:0000256" key="1">
    <source>
        <dbReference type="ARBA" id="ARBA00022490"/>
    </source>
</evidence>
<keyword evidence="1 4" id="KW-0963">Cytoplasm</keyword>
<dbReference type="GO" id="GO:0005852">
    <property type="term" value="C:eukaryotic translation initiation factor 3 complex"/>
    <property type="evidence" value="ECO:0007669"/>
    <property type="project" value="UniProtKB-UniRule"/>
</dbReference>
<dbReference type="PANTHER" id="PTHR21681:SF0">
    <property type="entry name" value="EUKARYOTIC TRANSLATION INITIATION FACTOR 3 SUBUNIT J"/>
    <property type="match status" value="1"/>
</dbReference>
<dbReference type="GO" id="GO:0003743">
    <property type="term" value="F:translation initiation factor activity"/>
    <property type="evidence" value="ECO:0007669"/>
    <property type="project" value="UniProtKB-UniRule"/>
</dbReference>
<dbReference type="GO" id="GO:0033290">
    <property type="term" value="C:eukaryotic 48S preinitiation complex"/>
    <property type="evidence" value="ECO:0007669"/>
    <property type="project" value="UniProtKB-UniRule"/>
</dbReference>
<keyword evidence="2 4" id="KW-0396">Initiation factor</keyword>
<evidence type="ECO:0000256" key="5">
    <source>
        <dbReference type="SAM" id="MobiDB-lite"/>
    </source>
</evidence>
<dbReference type="AlphaFoldDB" id="A0A9W8AIP2"/>
<evidence type="ECO:0000256" key="2">
    <source>
        <dbReference type="ARBA" id="ARBA00022540"/>
    </source>
</evidence>
<feature type="compositionally biased region" description="Acidic residues" evidence="5">
    <location>
        <begin position="38"/>
        <end position="49"/>
    </location>
</feature>
<dbReference type="Proteomes" id="UP001150925">
    <property type="component" value="Unassembled WGS sequence"/>
</dbReference>
<comment type="caution">
    <text evidence="6">The sequence shown here is derived from an EMBL/GenBank/DDBJ whole genome shotgun (WGS) entry which is preliminary data.</text>
</comment>
<accession>A0A9W8AIP2</accession>
<reference evidence="6" key="1">
    <citation type="submission" date="2022-07" db="EMBL/GenBank/DDBJ databases">
        <title>Phylogenomic reconstructions and comparative analyses of Kickxellomycotina fungi.</title>
        <authorList>
            <person name="Reynolds N.K."/>
            <person name="Stajich J.E."/>
            <person name="Barry K."/>
            <person name="Grigoriev I.V."/>
            <person name="Crous P."/>
            <person name="Smith M.E."/>
        </authorList>
    </citation>
    <scope>NUCLEOTIDE SEQUENCE</scope>
    <source>
        <strain evidence="6">RSA 1196</strain>
    </source>
</reference>
<feature type="region of interest" description="Disordered" evidence="5">
    <location>
        <begin position="17"/>
        <end position="96"/>
    </location>
</feature>
<dbReference type="Gene3D" id="1.10.246.60">
    <property type="entry name" value="Eukaryotic translation initiation factor 3 like domains"/>
    <property type="match status" value="1"/>
</dbReference>
<dbReference type="InterPro" id="IPR013906">
    <property type="entry name" value="eIF3j"/>
</dbReference>
<dbReference type="GO" id="GO:0001732">
    <property type="term" value="P:formation of cytoplasmic translation initiation complex"/>
    <property type="evidence" value="ECO:0007669"/>
    <property type="project" value="UniProtKB-UniRule"/>
</dbReference>
<comment type="similarity">
    <text evidence="4">Belongs to the eIF-3 subunit J family.</text>
</comment>
<evidence type="ECO:0000313" key="7">
    <source>
        <dbReference type="Proteomes" id="UP001150925"/>
    </source>
</evidence>
<dbReference type="OrthoDB" id="20381at2759"/>
<keyword evidence="3 4" id="KW-0648">Protein biosynthesis</keyword>
<comment type="subcellular location">
    <subcellularLocation>
        <location evidence="4">Cytoplasm</location>
    </subcellularLocation>
</comment>
<keyword evidence="7" id="KW-1185">Reference proteome</keyword>
<dbReference type="GO" id="GO:0016282">
    <property type="term" value="C:eukaryotic 43S preinitiation complex"/>
    <property type="evidence" value="ECO:0007669"/>
    <property type="project" value="UniProtKB-UniRule"/>
</dbReference>
<evidence type="ECO:0000313" key="6">
    <source>
        <dbReference type="EMBL" id="KAJ1955579.1"/>
    </source>
</evidence>
<evidence type="ECO:0000256" key="3">
    <source>
        <dbReference type="ARBA" id="ARBA00022917"/>
    </source>
</evidence>
<proteinExistence type="inferred from homology"/>
<dbReference type="EMBL" id="JANBPY010002305">
    <property type="protein sequence ID" value="KAJ1955579.1"/>
    <property type="molecule type" value="Genomic_DNA"/>
</dbReference>